<dbReference type="EMBL" id="DS022301">
    <property type="protein sequence ID" value="OAJ37916.1"/>
    <property type="molecule type" value="Genomic_DNA"/>
</dbReference>
<reference evidence="2 3" key="1">
    <citation type="submission" date="2006-10" db="EMBL/GenBank/DDBJ databases">
        <title>The Genome Sequence of Batrachochytrium dendrobatidis JEL423.</title>
        <authorList>
            <consortium name="The Broad Institute Genome Sequencing Platform"/>
            <person name="Birren B."/>
            <person name="Lander E."/>
            <person name="Galagan J."/>
            <person name="Cuomo C."/>
            <person name="Devon K."/>
            <person name="Jaffe D."/>
            <person name="Butler J."/>
            <person name="Alvarez P."/>
            <person name="Gnerre S."/>
            <person name="Grabherr M."/>
            <person name="Kleber M."/>
            <person name="Mauceli E."/>
            <person name="Brockman W."/>
            <person name="Young S."/>
            <person name="LaButti K."/>
            <person name="Sykes S."/>
            <person name="DeCaprio D."/>
            <person name="Crawford M."/>
            <person name="Koehrsen M."/>
            <person name="Engels R."/>
            <person name="Montgomery P."/>
            <person name="Pearson M."/>
            <person name="Howarth C."/>
            <person name="Larson L."/>
            <person name="White J."/>
            <person name="O'Leary S."/>
            <person name="Kodira C."/>
            <person name="Zeng Q."/>
            <person name="Yandava C."/>
            <person name="Alvarado L."/>
            <person name="Longcore J."/>
            <person name="James T."/>
        </authorList>
    </citation>
    <scope>NUCLEOTIDE SEQUENCE [LARGE SCALE GENOMIC DNA]</scope>
    <source>
        <strain evidence="2 3">JEL423</strain>
    </source>
</reference>
<dbReference type="Proteomes" id="UP000077115">
    <property type="component" value="Unassembled WGS sequence"/>
</dbReference>
<protein>
    <submittedName>
        <fullName evidence="2">Uncharacterized protein</fullName>
    </submittedName>
</protein>
<organism evidence="2 3">
    <name type="scientific">Batrachochytrium dendrobatidis (strain JEL423)</name>
    <dbReference type="NCBI Taxonomy" id="403673"/>
    <lineage>
        <taxon>Eukaryota</taxon>
        <taxon>Fungi</taxon>
        <taxon>Fungi incertae sedis</taxon>
        <taxon>Chytridiomycota</taxon>
        <taxon>Chytridiomycota incertae sedis</taxon>
        <taxon>Chytridiomycetes</taxon>
        <taxon>Rhizophydiales</taxon>
        <taxon>Rhizophydiales incertae sedis</taxon>
        <taxon>Batrachochytrium</taxon>
    </lineage>
</organism>
<accession>A0A177WDQ3</accession>
<name>A0A177WDQ3_BATDL</name>
<reference evidence="2 3" key="2">
    <citation type="submission" date="2016-05" db="EMBL/GenBank/DDBJ databases">
        <title>Lineage-specific infection strategies underlie the spectrum of fungal disease in amphibians.</title>
        <authorList>
            <person name="Cuomo C.A."/>
            <person name="Farrer R.A."/>
            <person name="James T."/>
            <person name="Longcore J."/>
            <person name="Birren B."/>
        </authorList>
    </citation>
    <scope>NUCLEOTIDE SEQUENCE [LARGE SCALE GENOMIC DNA]</scope>
    <source>
        <strain evidence="2 3">JEL423</strain>
    </source>
</reference>
<feature type="region of interest" description="Disordered" evidence="1">
    <location>
        <begin position="140"/>
        <end position="186"/>
    </location>
</feature>
<sequence>MNASKDRQQSNVHTQRSSRPVLAQLVQGWSLSRKPRRASEPSIMPMTTNRSCSNPPASLEPMSVSASDATAARWIGNPFGSYNLRRPSYQDQPIYANHNAAVQDITSQHHFISTSVQTNHTDRVYDRSLAHTLHVKSVATSPTTSNTTLHAEQTDSSFQQHSLAHASSKSDSTSKHQPSDPSTFVPSLSRHSIASLYSLINPDSLDQQLYRLPRPHIYGVANASLAEDTCDSSIYTDNTMSDCDEDDVSVLDQWVFPNPAILDESELSQKHKQY</sequence>
<evidence type="ECO:0000313" key="3">
    <source>
        <dbReference type="Proteomes" id="UP000077115"/>
    </source>
</evidence>
<feature type="compositionally biased region" description="Polar residues" evidence="1">
    <location>
        <begin position="45"/>
        <end position="56"/>
    </location>
</feature>
<feature type="compositionally biased region" description="Polar residues" evidence="1">
    <location>
        <begin position="140"/>
        <end position="171"/>
    </location>
</feature>
<feature type="region of interest" description="Disordered" evidence="1">
    <location>
        <begin position="1"/>
        <end position="62"/>
    </location>
</feature>
<dbReference type="VEuPathDB" id="FungiDB:BDEG_21887"/>
<dbReference type="AlphaFoldDB" id="A0A177WDQ3"/>
<gene>
    <name evidence="2" type="ORF">BDEG_21887</name>
</gene>
<evidence type="ECO:0000313" key="2">
    <source>
        <dbReference type="EMBL" id="OAJ37916.1"/>
    </source>
</evidence>
<evidence type="ECO:0000256" key="1">
    <source>
        <dbReference type="SAM" id="MobiDB-lite"/>
    </source>
</evidence>
<feature type="compositionally biased region" description="Polar residues" evidence="1">
    <location>
        <begin position="9"/>
        <end position="18"/>
    </location>
</feature>
<proteinExistence type="predicted"/>